<dbReference type="PRINTS" id="PR01346">
    <property type="entry name" value="HELNAPAPROT"/>
</dbReference>
<reference evidence="4 5" key="1">
    <citation type="submission" date="2023-12" db="EMBL/GenBank/DDBJ databases">
        <title>Streptomyces sp. V4-01.</title>
        <authorList>
            <person name="Somphong A."/>
            <person name="Phongsopitanun W."/>
        </authorList>
    </citation>
    <scope>NUCLEOTIDE SEQUENCE [LARGE SCALE GENOMIC DNA]</scope>
    <source>
        <strain evidence="4 5">V4-01</strain>
    </source>
</reference>
<accession>A0ABU7PL96</accession>
<dbReference type="CDD" id="cd01043">
    <property type="entry name" value="DPS"/>
    <property type="match status" value="1"/>
</dbReference>
<proteinExistence type="inferred from homology"/>
<name>A0ABU7PL96_9ACTN</name>
<dbReference type="RefSeq" id="WP_330799532.1">
    <property type="nucleotide sequence ID" value="NZ_JAZEWV010000035.1"/>
</dbReference>
<organism evidence="4 5">
    <name type="scientific">Actinacidiphila polyblastidii</name>
    <dbReference type="NCBI Taxonomy" id="3110430"/>
    <lineage>
        <taxon>Bacteria</taxon>
        <taxon>Bacillati</taxon>
        <taxon>Actinomycetota</taxon>
        <taxon>Actinomycetes</taxon>
        <taxon>Kitasatosporales</taxon>
        <taxon>Streptomycetaceae</taxon>
        <taxon>Actinacidiphila</taxon>
    </lineage>
</organism>
<evidence type="ECO:0000256" key="2">
    <source>
        <dbReference type="RuleBase" id="RU003875"/>
    </source>
</evidence>
<protein>
    <submittedName>
        <fullName evidence="4">DNA starvation/stationary phase protection protein</fullName>
    </submittedName>
</protein>
<dbReference type="Proteomes" id="UP001344658">
    <property type="component" value="Unassembled WGS sequence"/>
</dbReference>
<dbReference type="InterPro" id="IPR008331">
    <property type="entry name" value="Ferritin_DPS_dom"/>
</dbReference>
<dbReference type="Gene3D" id="1.20.1260.10">
    <property type="match status" value="1"/>
</dbReference>
<comment type="similarity">
    <text evidence="1 2">Belongs to the Dps family.</text>
</comment>
<dbReference type="EMBL" id="JAZEWV010000035">
    <property type="protein sequence ID" value="MEE4545827.1"/>
    <property type="molecule type" value="Genomic_DNA"/>
</dbReference>
<evidence type="ECO:0000259" key="3">
    <source>
        <dbReference type="Pfam" id="PF00210"/>
    </source>
</evidence>
<dbReference type="SUPFAM" id="SSF47240">
    <property type="entry name" value="Ferritin-like"/>
    <property type="match status" value="1"/>
</dbReference>
<dbReference type="Pfam" id="PF00210">
    <property type="entry name" value="Ferritin"/>
    <property type="match status" value="1"/>
</dbReference>
<evidence type="ECO:0000256" key="1">
    <source>
        <dbReference type="ARBA" id="ARBA00009497"/>
    </source>
</evidence>
<evidence type="ECO:0000313" key="4">
    <source>
        <dbReference type="EMBL" id="MEE4545827.1"/>
    </source>
</evidence>
<dbReference type="InterPro" id="IPR023188">
    <property type="entry name" value="DPS_DNA-bd_CS"/>
</dbReference>
<dbReference type="PANTHER" id="PTHR42932">
    <property type="entry name" value="GENERAL STRESS PROTEIN 20U"/>
    <property type="match status" value="1"/>
</dbReference>
<dbReference type="InterPro" id="IPR009078">
    <property type="entry name" value="Ferritin-like_SF"/>
</dbReference>
<evidence type="ECO:0000313" key="5">
    <source>
        <dbReference type="Proteomes" id="UP001344658"/>
    </source>
</evidence>
<dbReference type="PANTHER" id="PTHR42932:SF2">
    <property type="entry name" value="DNA PROTECTION DURING STARVATION PROTEIN 1"/>
    <property type="match status" value="1"/>
</dbReference>
<comment type="caution">
    <text evidence="4">The sequence shown here is derived from an EMBL/GenBank/DDBJ whole genome shotgun (WGS) entry which is preliminary data.</text>
</comment>
<dbReference type="PROSITE" id="PS00818">
    <property type="entry name" value="DPS_1"/>
    <property type="match status" value="1"/>
</dbReference>
<keyword evidence="5" id="KW-1185">Reference proteome</keyword>
<dbReference type="InterPro" id="IPR012347">
    <property type="entry name" value="Ferritin-like"/>
</dbReference>
<sequence>MTFIKSPLRDRDREIAGTALQATLVDLLDLSLVAKQAHWNLYGPRFRSVHLQLDEVVTAARDYADLVAERAAALGVSPDGRAATVAATSGLPGFPAGWTRDVDAVDALVRTFSAVVERVRERIEETGPADAVTQDLLIGLTADLEKQSWMFQAENRD</sequence>
<feature type="domain" description="Ferritin/DPS" evidence="3">
    <location>
        <begin position="19"/>
        <end position="153"/>
    </location>
</feature>
<dbReference type="InterPro" id="IPR002177">
    <property type="entry name" value="DPS_DNA-bd"/>
</dbReference>
<gene>
    <name evidence="4" type="ORF">V2S66_28145</name>
</gene>
<dbReference type="PIRSF" id="PIRSF005900">
    <property type="entry name" value="Dps"/>
    <property type="match status" value="1"/>
</dbReference>